<keyword evidence="2" id="KW-0677">Repeat</keyword>
<proteinExistence type="inferred from homology"/>
<feature type="repeat" description="PPR" evidence="5">
    <location>
        <begin position="685"/>
        <end position="719"/>
    </location>
</feature>
<evidence type="ECO:0000256" key="4">
    <source>
        <dbReference type="ARBA" id="ARBA00044511"/>
    </source>
</evidence>
<evidence type="ECO:0000256" key="5">
    <source>
        <dbReference type="PROSITE-ProRule" id="PRU00708"/>
    </source>
</evidence>
<comment type="function">
    <text evidence="3">Regulates mitochondrial small subunit maturation by controlling 15S rRNA 5'-end processing. Localizes to the 5' precursor of the 15S rRNA in a position that is subsequently occupied by mS47 in the mature yeast mtSSU. Uses structure and sequence-specific RNA recognition, binding to a single-stranded region of the precursor and specifically recognizing bases -6 to -1. The exchange of Ccm1 for mS47 is coupled to the irreversible removal of precursor rRNA that is accompanied by conformational changes of the mitoribosomal proteins uS5m and mS26. These conformational changes signal completion of 5'-end rRNA processing through protection of the mature 5'-end of the 15S rRNA and stabilization of mS47. The removal of the 5' precursor together with the dissociation of Ccm1 may be catalyzed by the 5'-3' exoribonuclease Pet127. Involved in the specific removal of group I introns in mitochondrial encoded transcripts.</text>
</comment>
<dbReference type="AlphaFoldDB" id="A0A9P5T9Q1"/>
<dbReference type="PANTHER" id="PTHR47447">
    <property type="entry name" value="OS03G0856100 PROTEIN"/>
    <property type="match status" value="1"/>
</dbReference>
<name>A0A9P5T9Q1_9AGAM</name>
<feature type="domain" description="Pentatricopeptide repeat-containing protein-mitochondrial" evidence="7">
    <location>
        <begin position="629"/>
        <end position="740"/>
    </location>
</feature>
<dbReference type="Gene3D" id="1.25.40.10">
    <property type="entry name" value="Tetratricopeptide repeat domain"/>
    <property type="match status" value="3"/>
</dbReference>
<dbReference type="InterPro" id="IPR002885">
    <property type="entry name" value="PPR_rpt"/>
</dbReference>
<evidence type="ECO:0000259" key="7">
    <source>
        <dbReference type="Pfam" id="PF23276"/>
    </source>
</evidence>
<dbReference type="Pfam" id="PF01535">
    <property type="entry name" value="PPR"/>
    <property type="match status" value="2"/>
</dbReference>
<dbReference type="OrthoDB" id="185373at2759"/>
<evidence type="ECO:0000256" key="1">
    <source>
        <dbReference type="ARBA" id="ARBA00006192"/>
    </source>
</evidence>
<dbReference type="EMBL" id="WHVB01000007">
    <property type="protein sequence ID" value="KAF8481132.1"/>
    <property type="molecule type" value="Genomic_DNA"/>
</dbReference>
<sequence>MLWRVGRGNRQSLHQLTHSLADRFVPSSFRTPHPLPLTCLRPPALSRRRAWPIPISSVSPSPNPMPINGHPPTHDLPSEHLSFMGGPHSRSTASQSLQKQTMNILVDPDFLYAFSDSRKISRFAQKMISTPHTHRALLVLVAAHYYGCHLGKEVYEAVACRLAEARKWRLILALARLQKRQSGRQTARLLDWCIHALVEMSQFTHLDRALEWFEEEGLPPSRRTYHLLLSGHLRNRNIVKAMDVIQRMLKAGLGVDTHTHATVISAYRTLGPDVVVQTRALNALEDADANTSIRILNALLQFSIDTRDTENLLSLIRHFDFGTFDVSRLSFAVRPLRRGAEGAFSDLIRASSRSHASRRFLPDIATYTILVHYLASQGDLVSAHGLLGQMERSGLTPDARFIAALIRLYFIIGQPSAAISVVSAVCADVEGFQAGLRSIHLAFEPQGGLPLPHVLPKPTVEIFNALGAGLLHLCGIDGLQACLRLMQMCQLNPDRHTQALLESHLVHAEGFTMADVARVSKELSLNDLSLSRLSHLLASSLRCHFHSAKRSGWNNTPPGMQRLLPTQPPSHLAQTFTAGKSFDPTAGLHLVITHENACIRPVVQSLTDRGVFADHRTFALRIRYEAVIKGDMKAAKNIFRIMLDRGLHPNEYHYTALMEGYAATGELAAAEAVMNFAERGGIRPNCVMHTILIVGYARERKPERAMRILRHMVATGVRPDVPAIDAITSVFFAVGAYRLARQTLLSLWPSVAPLPHDFERASLKMLVFHLRNVYDGQVSSKKLSHRERRQVEGFVEDLVLGGEITDGPAQENLMYVKGHDTLRREPSTTTFTQSDYSISVCRDGR</sequence>
<gene>
    <name evidence="8" type="ORF">DFH94DRAFT_667838</name>
</gene>
<dbReference type="Pfam" id="PF23276">
    <property type="entry name" value="TPR_24"/>
    <property type="match status" value="1"/>
</dbReference>
<dbReference type="InterPro" id="IPR011990">
    <property type="entry name" value="TPR-like_helical_dom_sf"/>
</dbReference>
<feature type="repeat" description="PPR" evidence="5">
    <location>
        <begin position="650"/>
        <end position="684"/>
    </location>
</feature>
<keyword evidence="9" id="KW-1185">Reference proteome</keyword>
<dbReference type="Proteomes" id="UP000759537">
    <property type="component" value="Unassembled WGS sequence"/>
</dbReference>
<evidence type="ECO:0000313" key="9">
    <source>
        <dbReference type="Proteomes" id="UP000759537"/>
    </source>
</evidence>
<evidence type="ECO:0000256" key="3">
    <source>
        <dbReference type="ARBA" id="ARBA00044493"/>
    </source>
</evidence>
<comment type="caution">
    <text evidence="8">The sequence shown here is derived from an EMBL/GenBank/DDBJ whole genome shotgun (WGS) entry which is preliminary data.</text>
</comment>
<protein>
    <recommendedName>
        <fullName evidence="7">Pentatricopeptide repeat-containing protein-mitochondrial domain-containing protein</fullName>
    </recommendedName>
</protein>
<dbReference type="NCBIfam" id="TIGR00756">
    <property type="entry name" value="PPR"/>
    <property type="match status" value="3"/>
</dbReference>
<dbReference type="InterPro" id="IPR057027">
    <property type="entry name" value="TPR_mt"/>
</dbReference>
<evidence type="ECO:0000313" key="8">
    <source>
        <dbReference type="EMBL" id="KAF8481132.1"/>
    </source>
</evidence>
<feature type="region of interest" description="Disordered" evidence="6">
    <location>
        <begin position="56"/>
        <end position="96"/>
    </location>
</feature>
<accession>A0A9P5T9Q1</accession>
<reference evidence="8" key="1">
    <citation type="submission" date="2019-10" db="EMBL/GenBank/DDBJ databases">
        <authorList>
            <consortium name="DOE Joint Genome Institute"/>
            <person name="Kuo A."/>
            <person name="Miyauchi S."/>
            <person name="Kiss E."/>
            <person name="Drula E."/>
            <person name="Kohler A."/>
            <person name="Sanchez-Garcia M."/>
            <person name="Andreopoulos B."/>
            <person name="Barry K.W."/>
            <person name="Bonito G."/>
            <person name="Buee M."/>
            <person name="Carver A."/>
            <person name="Chen C."/>
            <person name="Cichocki N."/>
            <person name="Clum A."/>
            <person name="Culley D."/>
            <person name="Crous P.W."/>
            <person name="Fauchery L."/>
            <person name="Girlanda M."/>
            <person name="Hayes R."/>
            <person name="Keri Z."/>
            <person name="LaButti K."/>
            <person name="Lipzen A."/>
            <person name="Lombard V."/>
            <person name="Magnuson J."/>
            <person name="Maillard F."/>
            <person name="Morin E."/>
            <person name="Murat C."/>
            <person name="Nolan M."/>
            <person name="Ohm R."/>
            <person name="Pangilinan J."/>
            <person name="Pereira M."/>
            <person name="Perotto S."/>
            <person name="Peter M."/>
            <person name="Riley R."/>
            <person name="Sitrit Y."/>
            <person name="Stielow B."/>
            <person name="Szollosi G."/>
            <person name="Zifcakova L."/>
            <person name="Stursova M."/>
            <person name="Spatafora J.W."/>
            <person name="Tedersoo L."/>
            <person name="Vaario L.-M."/>
            <person name="Yamada A."/>
            <person name="Yan M."/>
            <person name="Wang P."/>
            <person name="Xu J."/>
            <person name="Bruns T."/>
            <person name="Baldrian P."/>
            <person name="Vilgalys R."/>
            <person name="Henrissat B."/>
            <person name="Grigoriev I.V."/>
            <person name="Hibbett D."/>
            <person name="Nagy L.G."/>
            <person name="Martin F.M."/>
        </authorList>
    </citation>
    <scope>NUCLEOTIDE SEQUENCE</scope>
    <source>
        <strain evidence="8">Prilba</strain>
    </source>
</reference>
<reference evidence="8" key="2">
    <citation type="journal article" date="2020" name="Nat. Commun.">
        <title>Large-scale genome sequencing of mycorrhizal fungi provides insights into the early evolution of symbiotic traits.</title>
        <authorList>
            <person name="Miyauchi S."/>
            <person name="Kiss E."/>
            <person name="Kuo A."/>
            <person name="Drula E."/>
            <person name="Kohler A."/>
            <person name="Sanchez-Garcia M."/>
            <person name="Morin E."/>
            <person name="Andreopoulos B."/>
            <person name="Barry K.W."/>
            <person name="Bonito G."/>
            <person name="Buee M."/>
            <person name="Carver A."/>
            <person name="Chen C."/>
            <person name="Cichocki N."/>
            <person name="Clum A."/>
            <person name="Culley D."/>
            <person name="Crous P.W."/>
            <person name="Fauchery L."/>
            <person name="Girlanda M."/>
            <person name="Hayes R.D."/>
            <person name="Keri Z."/>
            <person name="LaButti K."/>
            <person name="Lipzen A."/>
            <person name="Lombard V."/>
            <person name="Magnuson J."/>
            <person name="Maillard F."/>
            <person name="Murat C."/>
            <person name="Nolan M."/>
            <person name="Ohm R.A."/>
            <person name="Pangilinan J."/>
            <person name="Pereira M.F."/>
            <person name="Perotto S."/>
            <person name="Peter M."/>
            <person name="Pfister S."/>
            <person name="Riley R."/>
            <person name="Sitrit Y."/>
            <person name="Stielow J.B."/>
            <person name="Szollosi G."/>
            <person name="Zifcakova L."/>
            <person name="Stursova M."/>
            <person name="Spatafora J.W."/>
            <person name="Tedersoo L."/>
            <person name="Vaario L.M."/>
            <person name="Yamada A."/>
            <person name="Yan M."/>
            <person name="Wang P."/>
            <person name="Xu J."/>
            <person name="Bruns T."/>
            <person name="Baldrian P."/>
            <person name="Vilgalys R."/>
            <person name="Dunand C."/>
            <person name="Henrissat B."/>
            <person name="Grigoriev I.V."/>
            <person name="Hibbett D."/>
            <person name="Nagy L.G."/>
            <person name="Martin F.M."/>
        </authorList>
    </citation>
    <scope>NUCLEOTIDE SEQUENCE</scope>
    <source>
        <strain evidence="8">Prilba</strain>
    </source>
</reference>
<comment type="similarity">
    <text evidence="1">Belongs to the CCM1 family.</text>
</comment>
<comment type="subunit">
    <text evidence="4">Binds to mitochondrial small subunit 15S rRNA.</text>
</comment>
<dbReference type="PANTHER" id="PTHR47447:SF17">
    <property type="entry name" value="OS12G0638900 PROTEIN"/>
    <property type="match status" value="1"/>
</dbReference>
<feature type="repeat" description="PPR" evidence="5">
    <location>
        <begin position="363"/>
        <end position="397"/>
    </location>
</feature>
<evidence type="ECO:0000256" key="2">
    <source>
        <dbReference type="ARBA" id="ARBA00022737"/>
    </source>
</evidence>
<feature type="repeat" description="PPR" evidence="5">
    <location>
        <begin position="221"/>
        <end position="255"/>
    </location>
</feature>
<evidence type="ECO:0000256" key="6">
    <source>
        <dbReference type="SAM" id="MobiDB-lite"/>
    </source>
</evidence>
<organism evidence="8 9">
    <name type="scientific">Russula ochroleuca</name>
    <dbReference type="NCBI Taxonomy" id="152965"/>
    <lineage>
        <taxon>Eukaryota</taxon>
        <taxon>Fungi</taxon>
        <taxon>Dikarya</taxon>
        <taxon>Basidiomycota</taxon>
        <taxon>Agaricomycotina</taxon>
        <taxon>Agaricomycetes</taxon>
        <taxon>Russulales</taxon>
        <taxon>Russulaceae</taxon>
        <taxon>Russula</taxon>
    </lineage>
</organism>
<dbReference type="PROSITE" id="PS51375">
    <property type="entry name" value="PPR"/>
    <property type="match status" value="4"/>
</dbReference>